<dbReference type="InterPro" id="IPR016169">
    <property type="entry name" value="FAD-bd_PCMH_sub2"/>
</dbReference>
<feature type="active site" evidence="17">
    <location>
        <position position="531"/>
    </location>
</feature>
<evidence type="ECO:0000256" key="14">
    <source>
        <dbReference type="ARBA" id="ARBA00023306"/>
    </source>
</evidence>
<dbReference type="GO" id="GO:0009252">
    <property type="term" value="P:peptidoglycan biosynthetic process"/>
    <property type="evidence" value="ECO:0007669"/>
    <property type="project" value="UniProtKB-UniRule"/>
</dbReference>
<protein>
    <recommendedName>
        <fullName evidence="17">UDP-N-acetylenolpyruvoylglucosamine reductase</fullName>
        <ecNumber evidence="17">1.3.1.98</ecNumber>
    </recommendedName>
    <alternativeName>
        <fullName evidence="17">UDP-N-acetylmuramate dehydrogenase</fullName>
    </alternativeName>
</protein>
<dbReference type="GO" id="GO:0071949">
    <property type="term" value="F:FAD binding"/>
    <property type="evidence" value="ECO:0007669"/>
    <property type="project" value="InterPro"/>
</dbReference>
<dbReference type="PANTHER" id="PTHR21071:SF4">
    <property type="entry name" value="UDP-N-ACETYLENOLPYRUVOYLGLUCOSAMINE REDUCTASE"/>
    <property type="match status" value="1"/>
</dbReference>
<comment type="catalytic activity">
    <reaction evidence="16 17">
        <text>UDP-N-acetyl-alpha-D-muramate + NADP(+) = UDP-N-acetyl-3-O-(1-carboxyvinyl)-alpha-D-glucosamine + NADPH + H(+)</text>
        <dbReference type="Rhea" id="RHEA:12248"/>
        <dbReference type="ChEBI" id="CHEBI:15378"/>
        <dbReference type="ChEBI" id="CHEBI:57783"/>
        <dbReference type="ChEBI" id="CHEBI:58349"/>
        <dbReference type="ChEBI" id="CHEBI:68483"/>
        <dbReference type="ChEBI" id="CHEBI:70757"/>
        <dbReference type="EC" id="1.3.1.98"/>
    </reaction>
</comment>
<dbReference type="GO" id="GO:0008762">
    <property type="term" value="F:UDP-N-acetylmuramate dehydrogenase activity"/>
    <property type="evidence" value="ECO:0007669"/>
    <property type="project" value="UniProtKB-UniRule"/>
</dbReference>
<dbReference type="Pfam" id="PF01565">
    <property type="entry name" value="FAD_binding_4"/>
    <property type="match status" value="1"/>
</dbReference>
<dbReference type="GO" id="GO:0051301">
    <property type="term" value="P:cell division"/>
    <property type="evidence" value="ECO:0007669"/>
    <property type="project" value="UniProtKB-KW"/>
</dbReference>
<evidence type="ECO:0000256" key="9">
    <source>
        <dbReference type="ARBA" id="ARBA00022827"/>
    </source>
</evidence>
<dbReference type="InterPro" id="IPR006094">
    <property type="entry name" value="Oxid_FAD_bind_N"/>
</dbReference>
<evidence type="ECO:0000259" key="19">
    <source>
        <dbReference type="PROSITE" id="PS51387"/>
    </source>
</evidence>
<dbReference type="EC" id="1.3.1.98" evidence="17"/>
<reference evidence="20 21" key="1">
    <citation type="submission" date="2019-10" db="EMBL/GenBank/DDBJ databases">
        <title>Glycomyces albidus sp. nov., a novel actinomycete isolated from rhizosphere soil of wheat (Triticum aestivum L.).</title>
        <authorList>
            <person name="Qian L."/>
        </authorList>
    </citation>
    <scope>NUCLEOTIDE SEQUENCE [LARGE SCALE GENOMIC DNA]</scope>
    <source>
        <strain evidence="20 21">NEAU-7082</strain>
    </source>
</reference>
<keyword evidence="13 17" id="KW-0560">Oxidoreductase</keyword>
<evidence type="ECO:0000256" key="4">
    <source>
        <dbReference type="ARBA" id="ARBA00004752"/>
    </source>
</evidence>
<comment type="subcellular location">
    <subcellularLocation>
        <location evidence="3 17">Cytoplasm</location>
    </subcellularLocation>
</comment>
<keyword evidence="7 17" id="KW-0132">Cell division</keyword>
<dbReference type="GO" id="GO:0008360">
    <property type="term" value="P:regulation of cell shape"/>
    <property type="evidence" value="ECO:0007669"/>
    <property type="project" value="UniProtKB-KW"/>
</dbReference>
<feature type="active site" evidence="17">
    <location>
        <position position="356"/>
    </location>
</feature>
<keyword evidence="11 17" id="KW-0133">Cell shape</keyword>
<dbReference type="PANTHER" id="PTHR21071">
    <property type="entry name" value="UDP-N-ACETYLENOLPYRUVOYLGLUCOSAMINE REDUCTASE"/>
    <property type="match status" value="1"/>
</dbReference>
<dbReference type="SUPFAM" id="SSF56194">
    <property type="entry name" value="Uridine diphospho-N-Acetylenolpyruvylglucosamine reductase, MurB, C-terminal domain"/>
    <property type="match status" value="1"/>
</dbReference>
<keyword evidence="8 17" id="KW-0285">Flavoprotein</keyword>
<evidence type="ECO:0000256" key="3">
    <source>
        <dbReference type="ARBA" id="ARBA00004496"/>
    </source>
</evidence>
<sequence length="548" mass="58327">MRPAAGPDGDERLERLGHGLGRQRDRHRRGGADRHLEVPAGQRGRDGDAAVPELGPPLHGRPRPRRGLRAARLHGIEDAGEGLVEGVEDGRAGSVHGRGLGDVAVLGRRGEQGVDRPAVEAGEFEEDPGHGRVRTRGRHAVEHPRLADRAQARGLRLQFGEVVGDAQLRHGGPPFLVACEKFRLSGVTHASPTPSGNQGARRFAGRELSAYTTLRLGGPARELVEVGSSAEAVEVLRAAEGPTLVLAGGSNVVIGDEGFDGTVVVLRGGGIAEAGGRVRVEAGQVWDEFVAWTVANGRSGVECLSGIPGSAGATPIQNVGAYGQEVAQTIAAVRVWDREKDEVRDWAPEECRFAYRHSAFKHEDRYFVMSVDFRLESSELSQPVAYAELAKRTGVEVGERVPLAEARDAVIELRRGKGMVLDEGDHDTWSAGSFFTNPIVGAHVYHELAGKTGGEPPHWKVGEGRVKVSAAWLIGAAGFEKGHRKGNVSLSTKHTLALTNRGGATAAELLALATEVADKVEHDFGVRLHPEPVMVNAAASGDQSQSPR</sequence>
<evidence type="ECO:0000256" key="13">
    <source>
        <dbReference type="ARBA" id="ARBA00023002"/>
    </source>
</evidence>
<evidence type="ECO:0000256" key="5">
    <source>
        <dbReference type="ARBA" id="ARBA00010485"/>
    </source>
</evidence>
<dbReference type="Pfam" id="PF02873">
    <property type="entry name" value="MurB_C"/>
    <property type="match status" value="1"/>
</dbReference>
<evidence type="ECO:0000256" key="8">
    <source>
        <dbReference type="ARBA" id="ARBA00022630"/>
    </source>
</evidence>
<evidence type="ECO:0000256" key="10">
    <source>
        <dbReference type="ARBA" id="ARBA00022857"/>
    </source>
</evidence>
<dbReference type="NCBIfam" id="TIGR00179">
    <property type="entry name" value="murB"/>
    <property type="match status" value="1"/>
</dbReference>
<comment type="similarity">
    <text evidence="5 17">Belongs to the MurB family.</text>
</comment>
<evidence type="ECO:0000256" key="16">
    <source>
        <dbReference type="ARBA" id="ARBA00048914"/>
    </source>
</evidence>
<dbReference type="InterPro" id="IPR016167">
    <property type="entry name" value="FAD-bd_PCMH_sub1"/>
</dbReference>
<organism evidence="20 21">
    <name type="scientific">Glycomyces albidus</name>
    <dbReference type="NCBI Taxonomy" id="2656774"/>
    <lineage>
        <taxon>Bacteria</taxon>
        <taxon>Bacillati</taxon>
        <taxon>Actinomycetota</taxon>
        <taxon>Actinomycetes</taxon>
        <taxon>Glycomycetales</taxon>
        <taxon>Glycomycetaceae</taxon>
        <taxon>Glycomyces</taxon>
    </lineage>
</organism>
<comment type="pathway">
    <text evidence="4 17">Cell wall biogenesis; peptidoglycan biosynthesis.</text>
</comment>
<evidence type="ECO:0000256" key="12">
    <source>
        <dbReference type="ARBA" id="ARBA00022984"/>
    </source>
</evidence>
<dbReference type="AlphaFoldDB" id="A0A6L5GFN8"/>
<feature type="domain" description="FAD-binding PCMH-type" evidence="19">
    <location>
        <begin position="216"/>
        <end position="471"/>
    </location>
</feature>
<gene>
    <name evidence="17" type="primary">murB</name>
    <name evidence="20" type="ORF">GFD30_22960</name>
</gene>
<keyword evidence="12 17" id="KW-0573">Peptidoglycan synthesis</keyword>
<comment type="function">
    <text evidence="2 17">Cell wall formation.</text>
</comment>
<proteinExistence type="inferred from homology"/>
<keyword evidence="9 17" id="KW-0274">FAD</keyword>
<dbReference type="Gene3D" id="3.90.78.10">
    <property type="entry name" value="UDP-N-acetylenolpyruvoylglucosamine reductase, C-terminal domain"/>
    <property type="match status" value="1"/>
</dbReference>
<keyword evidence="21" id="KW-1185">Reference proteome</keyword>
<comment type="caution">
    <text evidence="20">The sequence shown here is derived from an EMBL/GenBank/DDBJ whole genome shotgun (WGS) entry which is preliminary data.</text>
</comment>
<dbReference type="Proteomes" id="UP000477750">
    <property type="component" value="Unassembled WGS sequence"/>
</dbReference>
<evidence type="ECO:0000256" key="17">
    <source>
        <dbReference type="HAMAP-Rule" id="MF_00037"/>
    </source>
</evidence>
<feature type="region of interest" description="Disordered" evidence="18">
    <location>
        <begin position="1"/>
        <end position="65"/>
    </location>
</feature>
<dbReference type="NCBIfam" id="NF010478">
    <property type="entry name" value="PRK13903.1"/>
    <property type="match status" value="1"/>
</dbReference>
<keyword evidence="14 17" id="KW-0131">Cell cycle</keyword>
<evidence type="ECO:0000313" key="20">
    <source>
        <dbReference type="EMBL" id="MQM28396.1"/>
    </source>
</evidence>
<keyword evidence="10 17" id="KW-0521">NADP</keyword>
<feature type="compositionally biased region" description="Basic and acidic residues" evidence="18">
    <location>
        <begin position="30"/>
        <end position="48"/>
    </location>
</feature>
<accession>A0A6L5GFN8</accession>
<comment type="cofactor">
    <cofactor evidence="1 17">
        <name>FAD</name>
        <dbReference type="ChEBI" id="CHEBI:57692"/>
    </cofactor>
</comment>
<dbReference type="InterPro" id="IPR016166">
    <property type="entry name" value="FAD-bd_PCMH"/>
</dbReference>
<dbReference type="InterPro" id="IPR011601">
    <property type="entry name" value="MurB_C"/>
</dbReference>
<dbReference type="Gene3D" id="3.30.43.10">
    <property type="entry name" value="Uridine Diphospho-n-acetylenolpyruvylglucosamine Reductase, domain 2"/>
    <property type="match status" value="1"/>
</dbReference>
<dbReference type="InterPro" id="IPR036318">
    <property type="entry name" value="FAD-bd_PCMH-like_sf"/>
</dbReference>
<keyword evidence="6 17" id="KW-0963">Cytoplasm</keyword>
<keyword evidence="15 17" id="KW-0961">Cell wall biogenesis/degradation</keyword>
<evidence type="ECO:0000256" key="15">
    <source>
        <dbReference type="ARBA" id="ARBA00023316"/>
    </source>
</evidence>
<dbReference type="PROSITE" id="PS51387">
    <property type="entry name" value="FAD_PCMH"/>
    <property type="match status" value="1"/>
</dbReference>
<evidence type="ECO:0000256" key="6">
    <source>
        <dbReference type="ARBA" id="ARBA00022490"/>
    </source>
</evidence>
<evidence type="ECO:0000256" key="1">
    <source>
        <dbReference type="ARBA" id="ARBA00001974"/>
    </source>
</evidence>
<dbReference type="Gene3D" id="3.30.465.10">
    <property type="match status" value="1"/>
</dbReference>
<dbReference type="UniPathway" id="UPA00219"/>
<dbReference type="GO" id="GO:0071555">
    <property type="term" value="P:cell wall organization"/>
    <property type="evidence" value="ECO:0007669"/>
    <property type="project" value="UniProtKB-KW"/>
</dbReference>
<dbReference type="EMBL" id="WIAO01000042">
    <property type="protein sequence ID" value="MQM28396.1"/>
    <property type="molecule type" value="Genomic_DNA"/>
</dbReference>
<evidence type="ECO:0000256" key="11">
    <source>
        <dbReference type="ARBA" id="ARBA00022960"/>
    </source>
</evidence>
<dbReference type="InterPro" id="IPR036635">
    <property type="entry name" value="MurB_C_sf"/>
</dbReference>
<dbReference type="SUPFAM" id="SSF56176">
    <property type="entry name" value="FAD-binding/transporter-associated domain-like"/>
    <property type="match status" value="1"/>
</dbReference>
<evidence type="ECO:0000256" key="18">
    <source>
        <dbReference type="SAM" id="MobiDB-lite"/>
    </source>
</evidence>
<feature type="active site" description="Proton donor" evidence="17">
    <location>
        <position position="433"/>
    </location>
</feature>
<evidence type="ECO:0000313" key="21">
    <source>
        <dbReference type="Proteomes" id="UP000477750"/>
    </source>
</evidence>
<evidence type="ECO:0000256" key="7">
    <source>
        <dbReference type="ARBA" id="ARBA00022618"/>
    </source>
</evidence>
<dbReference type="HAMAP" id="MF_00037">
    <property type="entry name" value="MurB"/>
    <property type="match status" value="1"/>
</dbReference>
<dbReference type="InterPro" id="IPR003170">
    <property type="entry name" value="MurB"/>
</dbReference>
<name>A0A6L5GFN8_9ACTN</name>
<dbReference type="GO" id="GO:0005829">
    <property type="term" value="C:cytosol"/>
    <property type="evidence" value="ECO:0007669"/>
    <property type="project" value="TreeGrafter"/>
</dbReference>
<evidence type="ECO:0000256" key="2">
    <source>
        <dbReference type="ARBA" id="ARBA00003921"/>
    </source>
</evidence>